<reference evidence="4" key="3">
    <citation type="submission" date="2010-09" db="EMBL/GenBank/DDBJ databases">
        <title>Annotation of Gaeumannomyces graminis var. tritici R3-111a-1.</title>
        <authorList>
            <consortium name="The Broad Institute Genome Sequencing Platform"/>
            <person name="Ma L.-J."/>
            <person name="Dead R."/>
            <person name="Young S.K."/>
            <person name="Zeng Q."/>
            <person name="Gargeya S."/>
            <person name="Fitzgerald M."/>
            <person name="Haas B."/>
            <person name="Abouelleil A."/>
            <person name="Alvarado L."/>
            <person name="Arachchi H.M."/>
            <person name="Berlin A."/>
            <person name="Brown A."/>
            <person name="Chapman S.B."/>
            <person name="Chen Z."/>
            <person name="Dunbar C."/>
            <person name="Freedman E."/>
            <person name="Gearin G."/>
            <person name="Gellesch M."/>
            <person name="Goldberg J."/>
            <person name="Griggs A."/>
            <person name="Gujja S."/>
            <person name="Heiman D."/>
            <person name="Howarth C."/>
            <person name="Larson L."/>
            <person name="Lui A."/>
            <person name="MacDonald P.J.P."/>
            <person name="Mehta T."/>
            <person name="Montmayeur A."/>
            <person name="Murphy C."/>
            <person name="Neiman D."/>
            <person name="Pearson M."/>
            <person name="Priest M."/>
            <person name="Roberts A."/>
            <person name="Saif S."/>
            <person name="Shea T."/>
            <person name="Shenoy N."/>
            <person name="Sisk P."/>
            <person name="Stolte C."/>
            <person name="Sykes S."/>
            <person name="Yandava C."/>
            <person name="Wortman J."/>
            <person name="Nusbaum C."/>
            <person name="Birren B."/>
        </authorList>
    </citation>
    <scope>NUCLEOTIDE SEQUENCE</scope>
    <source>
        <strain evidence="4">R3-111a-1</strain>
    </source>
</reference>
<dbReference type="eggNOG" id="ENOG502SKET">
    <property type="taxonomic scope" value="Eukaryota"/>
</dbReference>
<comment type="similarity">
    <text evidence="1">Belongs to the IUNH family.</text>
</comment>
<reference evidence="5" key="5">
    <citation type="submission" date="2018-04" db="UniProtKB">
        <authorList>
            <consortium name="EnsemblFungi"/>
        </authorList>
    </citation>
    <scope>IDENTIFICATION</scope>
    <source>
        <strain evidence="5">R3-111a-1</strain>
    </source>
</reference>
<dbReference type="VEuPathDB" id="FungiDB:GGTG_02290"/>
<dbReference type="EMBL" id="GL385395">
    <property type="protein sequence ID" value="EJT82316.1"/>
    <property type="molecule type" value="Genomic_DNA"/>
</dbReference>
<gene>
    <name evidence="5" type="primary">20342748</name>
    <name evidence="4" type="ORF">GGTG_02290</name>
</gene>
<dbReference type="PANTHER" id="PTHR43264">
    <property type="match status" value="1"/>
</dbReference>
<sequence length="368" mass="38945">MLCNLRGALAARLLLLLALLLAALCPAAAKRKNLIIDTDIFSDCDDAGALLLAATSPNVTLLGLNVNVRSSYSALAASAILAHYGQGHVPIGARRPLNGDTFVDKFFWSLGEFTSKVAYHWRSDAALLPWDGAAEQSEDPVALYRRLLAAADDGSVTVASVGFLANLSALLNSTAADGHSPLAGPELVAAKVAELVVMGGQYPSGREFNFFGDDPSHTAHVVRAWPGRIVYSGAELGGAVFSGGPLMERGPASDPVGAAYRYYTYGKPRQSWDPLTVLYATGGLGDTFEYGAESGFNRVNATDGSNEWVADASVTTQRWLKLKVSNVTAAATLDRLYLDAAERWATPASPSVTSRRRALLPSGEKGEL</sequence>
<keyword evidence="2" id="KW-0732">Signal</keyword>
<dbReference type="Gene3D" id="3.90.245.10">
    <property type="entry name" value="Ribonucleoside hydrolase-like"/>
    <property type="match status" value="1"/>
</dbReference>
<dbReference type="GO" id="GO:0016799">
    <property type="term" value="F:hydrolase activity, hydrolyzing N-glycosyl compounds"/>
    <property type="evidence" value="ECO:0007669"/>
    <property type="project" value="InterPro"/>
</dbReference>
<evidence type="ECO:0000256" key="2">
    <source>
        <dbReference type="SAM" id="SignalP"/>
    </source>
</evidence>
<accession>J3NLY5</accession>
<organism evidence="4">
    <name type="scientific">Gaeumannomyces tritici (strain R3-111a-1)</name>
    <name type="common">Wheat and barley take-all root rot fungus</name>
    <name type="synonym">Gaeumannomyces graminis var. tritici</name>
    <dbReference type="NCBI Taxonomy" id="644352"/>
    <lineage>
        <taxon>Eukaryota</taxon>
        <taxon>Fungi</taxon>
        <taxon>Dikarya</taxon>
        <taxon>Ascomycota</taxon>
        <taxon>Pezizomycotina</taxon>
        <taxon>Sordariomycetes</taxon>
        <taxon>Sordariomycetidae</taxon>
        <taxon>Magnaporthales</taxon>
        <taxon>Magnaporthaceae</taxon>
        <taxon>Gaeumannomyces</taxon>
    </lineage>
</organism>
<evidence type="ECO:0000313" key="6">
    <source>
        <dbReference type="Proteomes" id="UP000006039"/>
    </source>
</evidence>
<dbReference type="Pfam" id="PF01156">
    <property type="entry name" value="IU_nuc_hydro"/>
    <property type="match status" value="1"/>
</dbReference>
<dbReference type="PANTHER" id="PTHR43264:SF1">
    <property type="entry name" value="INOSINE_URIDINE-PREFERRING NUCLEOSIDE HYDROLASE DOMAIN-CONTAINING PROTEIN"/>
    <property type="match status" value="1"/>
</dbReference>
<reference evidence="6" key="1">
    <citation type="submission" date="2010-07" db="EMBL/GenBank/DDBJ databases">
        <title>The genome sequence of Gaeumannomyces graminis var. tritici strain R3-111a-1.</title>
        <authorList>
            <consortium name="The Broad Institute Genome Sequencing Platform"/>
            <person name="Ma L.-J."/>
            <person name="Dead R."/>
            <person name="Young S."/>
            <person name="Zeng Q."/>
            <person name="Koehrsen M."/>
            <person name="Alvarado L."/>
            <person name="Berlin A."/>
            <person name="Chapman S.B."/>
            <person name="Chen Z."/>
            <person name="Freedman E."/>
            <person name="Gellesch M."/>
            <person name="Goldberg J."/>
            <person name="Griggs A."/>
            <person name="Gujja S."/>
            <person name="Heilman E.R."/>
            <person name="Heiman D."/>
            <person name="Hepburn T."/>
            <person name="Howarth C."/>
            <person name="Jen D."/>
            <person name="Larson L."/>
            <person name="Mehta T."/>
            <person name="Neiman D."/>
            <person name="Pearson M."/>
            <person name="Roberts A."/>
            <person name="Saif S."/>
            <person name="Shea T."/>
            <person name="Shenoy N."/>
            <person name="Sisk P."/>
            <person name="Stolte C."/>
            <person name="Sykes S."/>
            <person name="Walk T."/>
            <person name="White J."/>
            <person name="Yandava C."/>
            <person name="Haas B."/>
            <person name="Nusbaum C."/>
            <person name="Birren B."/>
        </authorList>
    </citation>
    <scope>NUCLEOTIDE SEQUENCE [LARGE SCALE GENOMIC DNA]</scope>
    <source>
        <strain evidence="6">R3-111a-1</strain>
    </source>
</reference>
<evidence type="ECO:0000259" key="3">
    <source>
        <dbReference type="Pfam" id="PF01156"/>
    </source>
</evidence>
<dbReference type="HOGENOM" id="CLU_055874_1_0_1"/>
<dbReference type="OrthoDB" id="187522at2759"/>
<reference evidence="5" key="4">
    <citation type="journal article" date="2015" name="G3 (Bethesda)">
        <title>Genome sequences of three phytopathogenic species of the Magnaporthaceae family of fungi.</title>
        <authorList>
            <person name="Okagaki L.H."/>
            <person name="Nunes C.C."/>
            <person name="Sailsbery J."/>
            <person name="Clay B."/>
            <person name="Brown D."/>
            <person name="John T."/>
            <person name="Oh Y."/>
            <person name="Young N."/>
            <person name="Fitzgerald M."/>
            <person name="Haas B.J."/>
            <person name="Zeng Q."/>
            <person name="Young S."/>
            <person name="Adiconis X."/>
            <person name="Fan L."/>
            <person name="Levin J.Z."/>
            <person name="Mitchell T.K."/>
            <person name="Okubara P.A."/>
            <person name="Farman M.L."/>
            <person name="Kohn L.M."/>
            <person name="Birren B."/>
            <person name="Ma L.-J."/>
            <person name="Dean R.A."/>
        </authorList>
    </citation>
    <scope>NUCLEOTIDE SEQUENCE</scope>
    <source>
        <strain evidence="5">R3-111a-1</strain>
    </source>
</reference>
<dbReference type="GeneID" id="20342748"/>
<evidence type="ECO:0000313" key="4">
    <source>
        <dbReference type="EMBL" id="EJT82316.1"/>
    </source>
</evidence>
<feature type="chain" id="PRO_5015094243" description="Inosine/uridine-preferring nucleoside hydrolase domain-containing protein" evidence="2">
    <location>
        <begin position="30"/>
        <end position="368"/>
    </location>
</feature>
<name>J3NLY5_GAET3</name>
<feature type="signal peptide" evidence="2">
    <location>
        <begin position="1"/>
        <end position="29"/>
    </location>
</feature>
<keyword evidence="6" id="KW-1185">Reference proteome</keyword>
<dbReference type="InterPro" id="IPR036452">
    <property type="entry name" value="Ribo_hydro-like"/>
</dbReference>
<dbReference type="EnsemblFungi" id="EJT82316">
    <property type="protein sequence ID" value="EJT82316"/>
    <property type="gene ID" value="GGTG_02290"/>
</dbReference>
<dbReference type="Proteomes" id="UP000006039">
    <property type="component" value="Unassembled WGS sequence"/>
</dbReference>
<dbReference type="CDD" id="cd02652">
    <property type="entry name" value="nuc_hydro_2"/>
    <property type="match status" value="1"/>
</dbReference>
<dbReference type="AlphaFoldDB" id="J3NLY5"/>
<evidence type="ECO:0000313" key="5">
    <source>
        <dbReference type="EnsemblFungi" id="EJT82316"/>
    </source>
</evidence>
<reference evidence="4" key="2">
    <citation type="submission" date="2010-07" db="EMBL/GenBank/DDBJ databases">
        <authorList>
            <consortium name="The Broad Institute Genome Sequencing Platform"/>
            <consortium name="Broad Institute Genome Sequencing Center for Infectious Disease"/>
            <person name="Ma L.-J."/>
            <person name="Dead R."/>
            <person name="Young S."/>
            <person name="Zeng Q."/>
            <person name="Koehrsen M."/>
            <person name="Alvarado L."/>
            <person name="Berlin A."/>
            <person name="Chapman S.B."/>
            <person name="Chen Z."/>
            <person name="Freedman E."/>
            <person name="Gellesch M."/>
            <person name="Goldberg J."/>
            <person name="Griggs A."/>
            <person name="Gujja S."/>
            <person name="Heilman E.R."/>
            <person name="Heiman D."/>
            <person name="Hepburn T."/>
            <person name="Howarth C."/>
            <person name="Jen D."/>
            <person name="Larson L."/>
            <person name="Mehta T."/>
            <person name="Neiman D."/>
            <person name="Pearson M."/>
            <person name="Roberts A."/>
            <person name="Saif S."/>
            <person name="Shea T."/>
            <person name="Shenoy N."/>
            <person name="Sisk P."/>
            <person name="Stolte C."/>
            <person name="Sykes S."/>
            <person name="Walk T."/>
            <person name="White J."/>
            <person name="Yandava C."/>
            <person name="Haas B."/>
            <person name="Nusbaum C."/>
            <person name="Birren B."/>
        </authorList>
    </citation>
    <scope>NUCLEOTIDE SEQUENCE</scope>
    <source>
        <strain evidence="4">R3-111a-1</strain>
    </source>
</reference>
<proteinExistence type="inferred from homology"/>
<feature type="domain" description="Inosine/uridine-preferring nucleoside hydrolase" evidence="3">
    <location>
        <begin position="34"/>
        <end position="222"/>
    </location>
</feature>
<evidence type="ECO:0000256" key="1">
    <source>
        <dbReference type="ARBA" id="ARBA00009176"/>
    </source>
</evidence>
<dbReference type="InterPro" id="IPR001910">
    <property type="entry name" value="Inosine/uridine_hydrolase_dom"/>
</dbReference>
<dbReference type="STRING" id="644352.J3NLY5"/>
<protein>
    <recommendedName>
        <fullName evidence="3">Inosine/uridine-preferring nucleoside hydrolase domain-containing protein</fullName>
    </recommendedName>
</protein>
<dbReference type="RefSeq" id="XP_009218325.1">
    <property type="nucleotide sequence ID" value="XM_009220061.1"/>
</dbReference>
<dbReference type="SUPFAM" id="SSF53590">
    <property type="entry name" value="Nucleoside hydrolase"/>
    <property type="match status" value="1"/>
</dbReference>